<gene>
    <name evidence="1" type="ORF">KUCAC02_002685</name>
</gene>
<dbReference type="Proteomes" id="UP001057452">
    <property type="component" value="Chromosome 3"/>
</dbReference>
<dbReference type="EMBL" id="CM043787">
    <property type="protein sequence ID" value="KAI4831084.1"/>
    <property type="molecule type" value="Genomic_DNA"/>
</dbReference>
<proteinExistence type="predicted"/>
<accession>A0ACB9XV21</accession>
<evidence type="ECO:0000313" key="1">
    <source>
        <dbReference type="EMBL" id="KAI4831084.1"/>
    </source>
</evidence>
<sequence>KRMVEVCDAKRVPRYLPPSRLVEAFGRTTATSACAMVTKRQPHTHPLYWASPASLRPLLVVQPDSDILRCPSLAPCPLPADFAGTTETYLRTQIVPELKLKPV</sequence>
<keyword evidence="2" id="KW-1185">Reference proteome</keyword>
<reference evidence="1" key="1">
    <citation type="submission" date="2022-05" db="EMBL/GenBank/DDBJ databases">
        <title>Chromosome-level genome of Chaenocephalus aceratus.</title>
        <authorList>
            <person name="Park H."/>
        </authorList>
    </citation>
    <scope>NUCLEOTIDE SEQUENCE</scope>
    <source>
        <strain evidence="1">KU_202001</strain>
    </source>
</reference>
<feature type="non-terminal residue" evidence="1">
    <location>
        <position position="1"/>
    </location>
</feature>
<comment type="caution">
    <text evidence="1">The sequence shown here is derived from an EMBL/GenBank/DDBJ whole genome shotgun (WGS) entry which is preliminary data.</text>
</comment>
<organism evidence="1 2">
    <name type="scientific">Chaenocephalus aceratus</name>
    <name type="common">Blackfin icefish</name>
    <name type="synonym">Chaenichthys aceratus</name>
    <dbReference type="NCBI Taxonomy" id="36190"/>
    <lineage>
        <taxon>Eukaryota</taxon>
        <taxon>Metazoa</taxon>
        <taxon>Chordata</taxon>
        <taxon>Craniata</taxon>
        <taxon>Vertebrata</taxon>
        <taxon>Euteleostomi</taxon>
        <taxon>Actinopterygii</taxon>
        <taxon>Neopterygii</taxon>
        <taxon>Teleostei</taxon>
        <taxon>Neoteleostei</taxon>
        <taxon>Acanthomorphata</taxon>
        <taxon>Eupercaria</taxon>
        <taxon>Perciformes</taxon>
        <taxon>Notothenioidei</taxon>
        <taxon>Channichthyidae</taxon>
        <taxon>Chaenocephalus</taxon>
    </lineage>
</organism>
<evidence type="ECO:0000313" key="2">
    <source>
        <dbReference type="Proteomes" id="UP001057452"/>
    </source>
</evidence>
<feature type="non-terminal residue" evidence="1">
    <location>
        <position position="103"/>
    </location>
</feature>
<protein>
    <submittedName>
        <fullName evidence="1">Uncharacterized protein</fullName>
    </submittedName>
</protein>
<name>A0ACB9XV21_CHAAC</name>